<gene>
    <name evidence="2" type="ORF">SAMN05216298_3319</name>
</gene>
<dbReference type="InterPro" id="IPR010390">
    <property type="entry name" value="ABC-2_transporter-like"/>
</dbReference>
<feature type="transmembrane region" description="Helical" evidence="1">
    <location>
        <begin position="129"/>
        <end position="148"/>
    </location>
</feature>
<feature type="transmembrane region" description="Helical" evidence="1">
    <location>
        <begin position="199"/>
        <end position="223"/>
    </location>
</feature>
<feature type="transmembrane region" description="Helical" evidence="1">
    <location>
        <begin position="69"/>
        <end position="87"/>
    </location>
</feature>
<keyword evidence="1" id="KW-0812">Transmembrane</keyword>
<protein>
    <submittedName>
        <fullName evidence="2">ABC-2 type transport system permease protein</fullName>
    </submittedName>
</protein>
<feature type="transmembrane region" description="Helical" evidence="1">
    <location>
        <begin position="33"/>
        <end position="57"/>
    </location>
</feature>
<keyword evidence="1" id="KW-1133">Transmembrane helix</keyword>
<accession>A0A1G9ILI2</accession>
<sequence length="268" mass="28818">MAADVLGPRHAFGVYKRSIGAYIRSMAEYPADFWIMAVSGTLWQIVLFGFLSILFANVNAIAGWGYHEMLVLAGFLATSWSATALFWDGIWDTGKMIVEGDMDYRLTRPAPVLVQVGSKHVGMQVFGEATLGLVMLGIGWAGAGLGLAAIPVGVFLLVCAIVVQAALLTIANAANFWVKGRNPVIAFMLTELQNEAMRFPLTIFPAAVRLVLTFGLPLAFASFVPAQILTGRLDAWWLLAPPLAAAATAAIAVWVFRMGLRAYDSAGH</sequence>
<evidence type="ECO:0000313" key="3">
    <source>
        <dbReference type="Proteomes" id="UP000198662"/>
    </source>
</evidence>
<keyword evidence="1" id="KW-0472">Membrane</keyword>
<dbReference type="AlphaFoldDB" id="A0A1G9ILI2"/>
<feature type="transmembrane region" description="Helical" evidence="1">
    <location>
        <begin position="235"/>
        <end position="256"/>
    </location>
</feature>
<dbReference type="RefSeq" id="WP_091051293.1">
    <property type="nucleotide sequence ID" value="NZ_FNGF01000004.1"/>
</dbReference>
<dbReference type="PANTHER" id="PTHR36833:SF1">
    <property type="entry name" value="INTEGRAL MEMBRANE TRANSPORT PROTEIN"/>
    <property type="match status" value="1"/>
</dbReference>
<dbReference type="OrthoDB" id="9788195at2"/>
<dbReference type="Proteomes" id="UP000198662">
    <property type="component" value="Unassembled WGS sequence"/>
</dbReference>
<name>A0A1G9ILI2_9ACTN</name>
<proteinExistence type="predicted"/>
<evidence type="ECO:0000313" key="2">
    <source>
        <dbReference type="EMBL" id="SDL25987.1"/>
    </source>
</evidence>
<dbReference type="STRING" id="380244.SAMN05216298_3319"/>
<dbReference type="EMBL" id="FNGF01000004">
    <property type="protein sequence ID" value="SDL25987.1"/>
    <property type="molecule type" value="Genomic_DNA"/>
</dbReference>
<organism evidence="2 3">
    <name type="scientific">Glycomyces sambucus</name>
    <dbReference type="NCBI Taxonomy" id="380244"/>
    <lineage>
        <taxon>Bacteria</taxon>
        <taxon>Bacillati</taxon>
        <taxon>Actinomycetota</taxon>
        <taxon>Actinomycetes</taxon>
        <taxon>Glycomycetales</taxon>
        <taxon>Glycomycetaceae</taxon>
        <taxon>Glycomyces</taxon>
    </lineage>
</organism>
<reference evidence="3" key="1">
    <citation type="submission" date="2016-10" db="EMBL/GenBank/DDBJ databases">
        <authorList>
            <person name="Varghese N."/>
            <person name="Submissions S."/>
        </authorList>
    </citation>
    <scope>NUCLEOTIDE SEQUENCE [LARGE SCALE GENOMIC DNA]</scope>
    <source>
        <strain evidence="3">CGMCC 4.3147</strain>
    </source>
</reference>
<keyword evidence="3" id="KW-1185">Reference proteome</keyword>
<evidence type="ECO:0000256" key="1">
    <source>
        <dbReference type="SAM" id="Phobius"/>
    </source>
</evidence>
<dbReference type="PANTHER" id="PTHR36833">
    <property type="entry name" value="SLR0610 PROTEIN-RELATED"/>
    <property type="match status" value="1"/>
</dbReference>
<feature type="transmembrane region" description="Helical" evidence="1">
    <location>
        <begin position="154"/>
        <end position="178"/>
    </location>
</feature>
<dbReference type="Pfam" id="PF06182">
    <property type="entry name" value="ABC2_membrane_6"/>
    <property type="match status" value="1"/>
</dbReference>